<accession>A0A4V1IWN5</accession>
<dbReference type="STRING" id="78915.A0A4V1IWN5"/>
<protein>
    <submittedName>
        <fullName evidence="4">Kinase-like domain-containing protein</fullName>
    </submittedName>
</protein>
<dbReference type="PANTHER" id="PTHR24361">
    <property type="entry name" value="MITOGEN-ACTIVATED KINASE KINASE KINASE"/>
    <property type="match status" value="1"/>
</dbReference>
<dbReference type="Gene3D" id="1.10.510.10">
    <property type="entry name" value="Transferase(Phosphotransferase) domain 1"/>
    <property type="match status" value="1"/>
</dbReference>
<keyword evidence="4" id="KW-0808">Transferase</keyword>
<dbReference type="SMART" id="SM00220">
    <property type="entry name" value="S_TKc"/>
    <property type="match status" value="1"/>
</dbReference>
<proteinExistence type="predicted"/>
<dbReference type="InterPro" id="IPR053235">
    <property type="entry name" value="Ser_Thr_kinase"/>
</dbReference>
<feature type="signal peptide" evidence="2">
    <location>
        <begin position="1"/>
        <end position="25"/>
    </location>
</feature>
<evidence type="ECO:0000313" key="4">
    <source>
        <dbReference type="EMBL" id="RKP08179.1"/>
    </source>
</evidence>
<organism evidence="4 5">
    <name type="scientific">Thamnocephalis sphaerospora</name>
    <dbReference type="NCBI Taxonomy" id="78915"/>
    <lineage>
        <taxon>Eukaryota</taxon>
        <taxon>Fungi</taxon>
        <taxon>Fungi incertae sedis</taxon>
        <taxon>Zoopagomycota</taxon>
        <taxon>Zoopagomycotina</taxon>
        <taxon>Zoopagomycetes</taxon>
        <taxon>Zoopagales</taxon>
        <taxon>Sigmoideomycetaceae</taxon>
        <taxon>Thamnocephalis</taxon>
    </lineage>
</organism>
<dbReference type="OrthoDB" id="4062651at2759"/>
<evidence type="ECO:0000256" key="1">
    <source>
        <dbReference type="SAM" id="MobiDB-lite"/>
    </source>
</evidence>
<evidence type="ECO:0000313" key="5">
    <source>
        <dbReference type="Proteomes" id="UP000271241"/>
    </source>
</evidence>
<dbReference type="InterPro" id="IPR000719">
    <property type="entry name" value="Prot_kinase_dom"/>
</dbReference>
<dbReference type="GO" id="GO:0005524">
    <property type="term" value="F:ATP binding"/>
    <property type="evidence" value="ECO:0007669"/>
    <property type="project" value="InterPro"/>
</dbReference>
<dbReference type="SUPFAM" id="SSF56112">
    <property type="entry name" value="Protein kinase-like (PK-like)"/>
    <property type="match status" value="1"/>
</dbReference>
<evidence type="ECO:0000256" key="2">
    <source>
        <dbReference type="SAM" id="SignalP"/>
    </source>
</evidence>
<feature type="region of interest" description="Disordered" evidence="1">
    <location>
        <begin position="27"/>
        <end position="70"/>
    </location>
</feature>
<feature type="region of interest" description="Disordered" evidence="1">
    <location>
        <begin position="379"/>
        <end position="405"/>
    </location>
</feature>
<keyword evidence="5" id="KW-1185">Reference proteome</keyword>
<reference evidence="5" key="1">
    <citation type="journal article" date="2018" name="Nat. Microbiol.">
        <title>Leveraging single-cell genomics to expand the fungal tree of life.</title>
        <authorList>
            <person name="Ahrendt S.R."/>
            <person name="Quandt C.A."/>
            <person name="Ciobanu D."/>
            <person name="Clum A."/>
            <person name="Salamov A."/>
            <person name="Andreopoulos B."/>
            <person name="Cheng J.F."/>
            <person name="Woyke T."/>
            <person name="Pelin A."/>
            <person name="Henrissat B."/>
            <person name="Reynolds N.K."/>
            <person name="Benny G.L."/>
            <person name="Smith M.E."/>
            <person name="James T.Y."/>
            <person name="Grigoriev I.V."/>
        </authorList>
    </citation>
    <scope>NUCLEOTIDE SEQUENCE [LARGE SCALE GENOMIC DNA]</scope>
    <source>
        <strain evidence="5">RSA 1356</strain>
    </source>
</reference>
<evidence type="ECO:0000259" key="3">
    <source>
        <dbReference type="PROSITE" id="PS50011"/>
    </source>
</evidence>
<name>A0A4V1IWN5_9FUNG</name>
<dbReference type="Pfam" id="PF00069">
    <property type="entry name" value="Pkinase"/>
    <property type="match status" value="1"/>
</dbReference>
<dbReference type="AlphaFoldDB" id="A0A4V1IWN5"/>
<dbReference type="InterPro" id="IPR011009">
    <property type="entry name" value="Kinase-like_dom_sf"/>
</dbReference>
<dbReference type="GO" id="GO:0004674">
    <property type="term" value="F:protein serine/threonine kinase activity"/>
    <property type="evidence" value="ECO:0007669"/>
    <property type="project" value="TreeGrafter"/>
</dbReference>
<keyword evidence="2" id="KW-0732">Signal</keyword>
<dbReference type="PROSITE" id="PS50011">
    <property type="entry name" value="PROTEIN_KINASE_DOM"/>
    <property type="match status" value="1"/>
</dbReference>
<feature type="compositionally biased region" description="Polar residues" evidence="1">
    <location>
        <begin position="394"/>
        <end position="405"/>
    </location>
</feature>
<keyword evidence="4" id="KW-0418">Kinase</keyword>
<feature type="domain" description="Protein kinase" evidence="3">
    <location>
        <begin position="76"/>
        <end position="332"/>
    </location>
</feature>
<dbReference type="EMBL" id="KZ992628">
    <property type="protein sequence ID" value="RKP08179.1"/>
    <property type="molecule type" value="Genomic_DNA"/>
</dbReference>
<dbReference type="Proteomes" id="UP000271241">
    <property type="component" value="Unassembled WGS sequence"/>
</dbReference>
<sequence length="405" mass="45412">MHFSSAYALFAVAAAVLLSSHLSCAVPTQSATPSDNAPAPPYTTQPTVLPNGGSPPEGSAPPFTHAAGDWPNQPDLEIEKWYPEGKTGIRTALVKYKEDGGLLKCTPNVDRYNTESRALQELSQSTLFTEFAIVPRILGSFQTNNSYHCLVLELIKSYSLREYASMLKGDYKDQFISKVAAYASNAISIMHAHNIIHGNISPDSLYVFPEGENPETRDFVLIFTGFEGAQMVSNAMQPSIIKPPGFTPPEDFLESSVDQRKRDAWMLGATLYFMTNGMPPYGYTRSKQHGQLVALPYDVLRNTMKTVTDMGLNLFPYVRTKNRSLAYAMYWIMRPNPKNRSYVDYFPPSDTPRLFNYQREKSFLEKTWNMLKTKLPSKAPEWHTIPPSDDGWNPGTSTQDTNTRT</sequence>
<feature type="chain" id="PRO_5020924430" evidence="2">
    <location>
        <begin position="26"/>
        <end position="405"/>
    </location>
</feature>
<gene>
    <name evidence="4" type="ORF">THASP1DRAFT_30001</name>
</gene>
<dbReference type="GO" id="GO:0005737">
    <property type="term" value="C:cytoplasm"/>
    <property type="evidence" value="ECO:0007669"/>
    <property type="project" value="TreeGrafter"/>
</dbReference>